<evidence type="ECO:0000313" key="1">
    <source>
        <dbReference type="EMBL" id="GIM70214.1"/>
    </source>
</evidence>
<protein>
    <submittedName>
        <fullName evidence="1">Uncharacterized protein</fullName>
    </submittedName>
</protein>
<evidence type="ECO:0000313" key="2">
    <source>
        <dbReference type="Proteomes" id="UP000681340"/>
    </source>
</evidence>
<gene>
    <name evidence="1" type="ORF">Aau02nite_39950</name>
</gene>
<dbReference type="Proteomes" id="UP000681340">
    <property type="component" value="Unassembled WGS sequence"/>
</dbReference>
<sequence length="463" mass="49488">MTDSPATSALAAARVVAPDGPERPLLEAVSRALHQRGCDDLDRVPVLGRRGGLPAELRGPALAYEDSTEAVPLELVDRLDAGDVASWITGHYPAGPYPAVVLGSAHGGAAHLAAALGAPWLPTSFTVTVPWPDGNAGDWTGAMEWGAKLADLILAADPGVTVRQVHDPLGRGQLCGSTVTLHVRWQRLPVAYRDFLGSGVEPGGAALLLRDTRTWPVLELTDRHSFQLGRPAGGMPHEDQTMENPSFRRLMESVGGDRWSTPYLDTAPRYAETAGEPELDRDLRRLAGSLGTSVHRVLYPGPEALSACVADLYREWLRASGRGGDECVVETGRLIDPWRVLRSGLVPYWCESSARTAVDGVEWWLAGSGGFAAVTILPEPPGTVCDVHAAAAQWRAVAHFGQHRTHLNRQALGRYPLLPLPTSHASSVLRARHESSGVPGRLPLGLAMSALRHSGSRLGLLVV</sequence>
<comment type="caution">
    <text evidence="1">The sequence shown here is derived from an EMBL/GenBank/DDBJ whole genome shotgun (WGS) entry which is preliminary data.</text>
</comment>
<keyword evidence="2" id="KW-1185">Reference proteome</keyword>
<proteinExistence type="predicted"/>
<accession>A0A919SEJ5</accession>
<dbReference type="RefSeq" id="WP_212989996.1">
    <property type="nucleotide sequence ID" value="NZ_BAABEA010000015.1"/>
</dbReference>
<dbReference type="EMBL" id="BOQL01000030">
    <property type="protein sequence ID" value="GIM70214.1"/>
    <property type="molecule type" value="Genomic_DNA"/>
</dbReference>
<reference evidence="1" key="1">
    <citation type="submission" date="2021-03" db="EMBL/GenBank/DDBJ databases">
        <title>Whole genome shotgun sequence of Actinoplanes auranticolor NBRC 12245.</title>
        <authorList>
            <person name="Komaki H."/>
            <person name="Tamura T."/>
        </authorList>
    </citation>
    <scope>NUCLEOTIDE SEQUENCE</scope>
    <source>
        <strain evidence="1">NBRC 12245</strain>
    </source>
</reference>
<name>A0A919SEJ5_9ACTN</name>
<dbReference type="AlphaFoldDB" id="A0A919SEJ5"/>
<organism evidence="1 2">
    <name type="scientific">Actinoplanes auranticolor</name>
    <dbReference type="NCBI Taxonomy" id="47988"/>
    <lineage>
        <taxon>Bacteria</taxon>
        <taxon>Bacillati</taxon>
        <taxon>Actinomycetota</taxon>
        <taxon>Actinomycetes</taxon>
        <taxon>Micromonosporales</taxon>
        <taxon>Micromonosporaceae</taxon>
        <taxon>Actinoplanes</taxon>
    </lineage>
</organism>